<feature type="transmembrane region" description="Helical" evidence="1">
    <location>
        <begin position="140"/>
        <end position="168"/>
    </location>
</feature>
<evidence type="ECO:0000313" key="4">
    <source>
        <dbReference type="Proteomes" id="UP000199651"/>
    </source>
</evidence>
<dbReference type="PANTHER" id="PTHR30336">
    <property type="entry name" value="INNER MEMBRANE PROTEIN, PROBABLE PERMEASE"/>
    <property type="match status" value="1"/>
</dbReference>
<protein>
    <submittedName>
        <fullName evidence="3">Uncharacterized SAM-binding protein YcdF, DUF218 family</fullName>
    </submittedName>
</protein>
<evidence type="ECO:0000256" key="1">
    <source>
        <dbReference type="SAM" id="Phobius"/>
    </source>
</evidence>
<proteinExistence type="predicted"/>
<feature type="domain" description="DUF218" evidence="2">
    <location>
        <begin position="179"/>
        <end position="321"/>
    </location>
</feature>
<name>A0A1H0R0I8_9PSEU</name>
<dbReference type="Proteomes" id="UP000199651">
    <property type="component" value="Unassembled WGS sequence"/>
</dbReference>
<evidence type="ECO:0000259" key="2">
    <source>
        <dbReference type="Pfam" id="PF02698"/>
    </source>
</evidence>
<keyword evidence="1" id="KW-0472">Membrane</keyword>
<feature type="transmembrane region" description="Helical" evidence="1">
    <location>
        <begin position="114"/>
        <end position="134"/>
    </location>
</feature>
<accession>A0A1H0R0I8</accession>
<dbReference type="GO" id="GO:0043164">
    <property type="term" value="P:Gram-negative-bacterium-type cell wall biogenesis"/>
    <property type="evidence" value="ECO:0007669"/>
    <property type="project" value="TreeGrafter"/>
</dbReference>
<reference evidence="4" key="1">
    <citation type="submission" date="2016-10" db="EMBL/GenBank/DDBJ databases">
        <authorList>
            <person name="Varghese N."/>
            <person name="Submissions S."/>
        </authorList>
    </citation>
    <scope>NUCLEOTIDE SEQUENCE [LARGE SCALE GENOMIC DNA]</scope>
    <source>
        <strain evidence="4">IBRC-M 10655</strain>
    </source>
</reference>
<dbReference type="InterPro" id="IPR051599">
    <property type="entry name" value="Cell_Envelope_Assoc"/>
</dbReference>
<feature type="transmembrane region" description="Helical" evidence="1">
    <location>
        <begin position="79"/>
        <end position="102"/>
    </location>
</feature>
<keyword evidence="4" id="KW-1185">Reference proteome</keyword>
<feature type="transmembrane region" description="Helical" evidence="1">
    <location>
        <begin position="51"/>
        <end position="73"/>
    </location>
</feature>
<dbReference type="InterPro" id="IPR014729">
    <property type="entry name" value="Rossmann-like_a/b/a_fold"/>
</dbReference>
<dbReference type="Gene3D" id="3.40.50.620">
    <property type="entry name" value="HUPs"/>
    <property type="match status" value="1"/>
</dbReference>
<keyword evidence="1" id="KW-0812">Transmembrane</keyword>
<dbReference type="CDD" id="cd06259">
    <property type="entry name" value="YdcF-like"/>
    <property type="match status" value="1"/>
</dbReference>
<sequence length="348" mass="36949">MHPRRASAGLPGAGSSTRIYVEPVTFGLLALLPAALFVVGVSRDRRKVGNAVWLGLTLMFLLLWALSSARGWAADVVGVGVVVALLLLALALPVALVVNGLFMVLREGRRLGNLLSLLAGFGILGLDLVFLIAAADEVGWIAVTSGALVVVAGYVGFLFGSLLLYAVIYGRTGRRSGFDAVIVLGSGLIGDRVPPLLASRLDRGAEIFRRSADRAPRLVVSGGQGRDELVSEAAAMRDYLLAKTIPPDAILVEDAATTTEENLRLSLALLDPPTERVAAVTNNFHVFRTAMVARSLRLPVDVIGSPTAFYFLPSAFLREFVAIMTRHWVAHAMACGLLVAAYLLLVLG</sequence>
<dbReference type="AlphaFoldDB" id="A0A1H0R0I8"/>
<evidence type="ECO:0000313" key="3">
    <source>
        <dbReference type="EMBL" id="SDP22910.1"/>
    </source>
</evidence>
<feature type="transmembrane region" description="Helical" evidence="1">
    <location>
        <begin position="20"/>
        <end position="39"/>
    </location>
</feature>
<feature type="transmembrane region" description="Helical" evidence="1">
    <location>
        <begin position="328"/>
        <end position="347"/>
    </location>
</feature>
<dbReference type="InterPro" id="IPR003848">
    <property type="entry name" value="DUF218"/>
</dbReference>
<keyword evidence="1" id="KW-1133">Transmembrane helix</keyword>
<dbReference type="STRING" id="504798.SAMN05421871_104233"/>
<gene>
    <name evidence="3" type="ORF">SAMN05192558_107234</name>
</gene>
<dbReference type="PANTHER" id="PTHR30336:SF18">
    <property type="entry name" value="MEMBRANE PROTEIN"/>
    <property type="match status" value="1"/>
</dbReference>
<dbReference type="GO" id="GO:0000270">
    <property type="term" value="P:peptidoglycan metabolic process"/>
    <property type="evidence" value="ECO:0007669"/>
    <property type="project" value="TreeGrafter"/>
</dbReference>
<dbReference type="EMBL" id="FNJB01000007">
    <property type="protein sequence ID" value="SDP22910.1"/>
    <property type="molecule type" value="Genomic_DNA"/>
</dbReference>
<dbReference type="GO" id="GO:0005886">
    <property type="term" value="C:plasma membrane"/>
    <property type="evidence" value="ECO:0007669"/>
    <property type="project" value="TreeGrafter"/>
</dbReference>
<organism evidence="3 4">
    <name type="scientific">Actinokineospora alba</name>
    <dbReference type="NCBI Taxonomy" id="504798"/>
    <lineage>
        <taxon>Bacteria</taxon>
        <taxon>Bacillati</taxon>
        <taxon>Actinomycetota</taxon>
        <taxon>Actinomycetes</taxon>
        <taxon>Pseudonocardiales</taxon>
        <taxon>Pseudonocardiaceae</taxon>
        <taxon>Actinokineospora</taxon>
    </lineage>
</organism>
<dbReference type="Pfam" id="PF02698">
    <property type="entry name" value="DUF218"/>
    <property type="match status" value="1"/>
</dbReference>